<name>E4XIZ5_OIKDI</name>
<proteinExistence type="predicted"/>
<gene>
    <name evidence="1" type="ORF">GSOID_T00012575001</name>
</gene>
<dbReference type="EMBL" id="FN653056">
    <property type="protein sequence ID" value="CBY24680.1"/>
    <property type="molecule type" value="Genomic_DNA"/>
</dbReference>
<protein>
    <submittedName>
        <fullName evidence="1">Uncharacterized protein</fullName>
    </submittedName>
</protein>
<organism evidence="1">
    <name type="scientific">Oikopleura dioica</name>
    <name type="common">Tunicate</name>
    <dbReference type="NCBI Taxonomy" id="34765"/>
    <lineage>
        <taxon>Eukaryota</taxon>
        <taxon>Metazoa</taxon>
        <taxon>Chordata</taxon>
        <taxon>Tunicata</taxon>
        <taxon>Appendicularia</taxon>
        <taxon>Copelata</taxon>
        <taxon>Oikopleuridae</taxon>
        <taxon>Oikopleura</taxon>
    </lineage>
</organism>
<dbReference type="Proteomes" id="UP000001307">
    <property type="component" value="Unassembled WGS sequence"/>
</dbReference>
<sequence length="113" mass="12646">MKSVVTAIVQGLLSSQAKGESPEQCSLDNCEGDKLIVNPENILLGGTDEETLIRNLIDWQQGFLSNKIEIRRGEYGVGVYALENLEENEELFTSNNEYIIKLDRAFKVNLVRG</sequence>
<keyword evidence="2" id="KW-1185">Reference proteome</keyword>
<evidence type="ECO:0000313" key="1">
    <source>
        <dbReference type="EMBL" id="CBY24680.1"/>
    </source>
</evidence>
<evidence type="ECO:0000313" key="2">
    <source>
        <dbReference type="Proteomes" id="UP000001307"/>
    </source>
</evidence>
<dbReference type="AlphaFoldDB" id="E4XIZ5"/>
<accession>E4XIZ5</accession>
<reference evidence="1" key="1">
    <citation type="journal article" date="2010" name="Science">
        <title>Plasticity of animal genome architecture unmasked by rapid evolution of a pelagic tunicate.</title>
        <authorList>
            <person name="Denoeud F."/>
            <person name="Henriet S."/>
            <person name="Mungpakdee S."/>
            <person name="Aury J.M."/>
            <person name="Da Silva C."/>
            <person name="Brinkmann H."/>
            <person name="Mikhaleva J."/>
            <person name="Olsen L.C."/>
            <person name="Jubin C."/>
            <person name="Canestro C."/>
            <person name="Bouquet J.M."/>
            <person name="Danks G."/>
            <person name="Poulain J."/>
            <person name="Campsteijn C."/>
            <person name="Adamski M."/>
            <person name="Cross I."/>
            <person name="Yadetie F."/>
            <person name="Muffato M."/>
            <person name="Louis A."/>
            <person name="Butcher S."/>
            <person name="Tsagkogeorga G."/>
            <person name="Konrad A."/>
            <person name="Singh S."/>
            <person name="Jensen M.F."/>
            <person name="Cong E.H."/>
            <person name="Eikeseth-Otteraa H."/>
            <person name="Noel B."/>
            <person name="Anthouard V."/>
            <person name="Porcel B.M."/>
            <person name="Kachouri-Lafond R."/>
            <person name="Nishino A."/>
            <person name="Ugolini M."/>
            <person name="Chourrout P."/>
            <person name="Nishida H."/>
            <person name="Aasland R."/>
            <person name="Huzurbazar S."/>
            <person name="Westhof E."/>
            <person name="Delsuc F."/>
            <person name="Lehrach H."/>
            <person name="Reinhardt R."/>
            <person name="Weissenbach J."/>
            <person name="Roy S.W."/>
            <person name="Artiguenave F."/>
            <person name="Postlethwait J.H."/>
            <person name="Manak J.R."/>
            <person name="Thompson E.M."/>
            <person name="Jaillon O."/>
            <person name="Du Pasquier L."/>
            <person name="Boudinot P."/>
            <person name="Liberles D.A."/>
            <person name="Volff J.N."/>
            <person name="Philippe H."/>
            <person name="Lenhard B."/>
            <person name="Roest Crollius H."/>
            <person name="Wincker P."/>
            <person name="Chourrout D."/>
        </authorList>
    </citation>
    <scope>NUCLEOTIDE SEQUENCE [LARGE SCALE GENOMIC DNA]</scope>
</reference>
<dbReference type="InParanoid" id="E4XIZ5"/>